<feature type="region of interest" description="Disordered" evidence="3">
    <location>
        <begin position="1"/>
        <end position="86"/>
    </location>
</feature>
<gene>
    <name evidence="5" type="ORF">Rsub_04778</name>
</gene>
<feature type="domain" description="RCC1-like" evidence="4">
    <location>
        <begin position="202"/>
        <end position="579"/>
    </location>
</feature>
<dbReference type="PANTHER" id="PTHR22870:SF408">
    <property type="entry name" value="OS09G0560450 PROTEIN"/>
    <property type="match status" value="1"/>
</dbReference>
<dbReference type="EMBL" id="BDRX01000022">
    <property type="protein sequence ID" value="GBF91109.1"/>
    <property type="molecule type" value="Genomic_DNA"/>
</dbReference>
<feature type="compositionally biased region" description="Basic residues" evidence="3">
    <location>
        <begin position="77"/>
        <end position="86"/>
    </location>
</feature>
<evidence type="ECO:0000256" key="1">
    <source>
        <dbReference type="ARBA" id="ARBA00022737"/>
    </source>
</evidence>
<dbReference type="OrthoDB" id="8068875at2759"/>
<dbReference type="InterPro" id="IPR000408">
    <property type="entry name" value="Reg_chr_condens"/>
</dbReference>
<comment type="caution">
    <text evidence="5">The sequence shown here is derived from an EMBL/GenBank/DDBJ whole genome shotgun (WGS) entry which is preliminary data.</text>
</comment>
<dbReference type="InterPro" id="IPR036047">
    <property type="entry name" value="F-box-like_dom_sf"/>
</dbReference>
<reference evidence="5 6" key="1">
    <citation type="journal article" date="2018" name="Sci. Rep.">
        <title>Raphidocelis subcapitata (=Pseudokirchneriella subcapitata) provides an insight into genome evolution and environmental adaptations in the Sphaeropleales.</title>
        <authorList>
            <person name="Suzuki S."/>
            <person name="Yamaguchi H."/>
            <person name="Nakajima N."/>
            <person name="Kawachi M."/>
        </authorList>
    </citation>
    <scope>NUCLEOTIDE SEQUENCE [LARGE SCALE GENOMIC DNA]</scope>
    <source>
        <strain evidence="5 6">NIES-35</strain>
    </source>
</reference>
<feature type="compositionally biased region" description="Low complexity" evidence="3">
    <location>
        <begin position="656"/>
        <end position="678"/>
    </location>
</feature>
<feature type="compositionally biased region" description="Low complexity" evidence="3">
    <location>
        <begin position="633"/>
        <end position="642"/>
    </location>
</feature>
<evidence type="ECO:0000256" key="3">
    <source>
        <dbReference type="SAM" id="MobiDB-lite"/>
    </source>
</evidence>
<dbReference type="PRINTS" id="PR00633">
    <property type="entry name" value="RCCNDNSATION"/>
</dbReference>
<feature type="repeat" description="RCC1" evidence="2">
    <location>
        <begin position="200"/>
        <end position="262"/>
    </location>
</feature>
<dbReference type="PROSITE" id="PS50012">
    <property type="entry name" value="RCC1_3"/>
    <property type="match status" value="5"/>
</dbReference>
<dbReference type="STRING" id="307507.A0A2V0NUU2"/>
<organism evidence="5 6">
    <name type="scientific">Raphidocelis subcapitata</name>
    <dbReference type="NCBI Taxonomy" id="307507"/>
    <lineage>
        <taxon>Eukaryota</taxon>
        <taxon>Viridiplantae</taxon>
        <taxon>Chlorophyta</taxon>
        <taxon>core chlorophytes</taxon>
        <taxon>Chlorophyceae</taxon>
        <taxon>CS clade</taxon>
        <taxon>Sphaeropleales</taxon>
        <taxon>Selenastraceae</taxon>
        <taxon>Raphidocelis</taxon>
    </lineage>
</organism>
<dbReference type="SUPFAM" id="SSF50985">
    <property type="entry name" value="RCC1/BLIP-II"/>
    <property type="match status" value="2"/>
</dbReference>
<dbReference type="SUPFAM" id="SSF81383">
    <property type="entry name" value="F-box domain"/>
    <property type="match status" value="1"/>
</dbReference>
<evidence type="ECO:0000256" key="2">
    <source>
        <dbReference type="PROSITE-ProRule" id="PRU00235"/>
    </source>
</evidence>
<dbReference type="PANTHER" id="PTHR22870">
    <property type="entry name" value="REGULATOR OF CHROMOSOME CONDENSATION"/>
    <property type="match status" value="1"/>
</dbReference>
<dbReference type="Pfam" id="PF25390">
    <property type="entry name" value="WD40_RLD"/>
    <property type="match status" value="1"/>
</dbReference>
<feature type="repeat" description="RCC1" evidence="2">
    <location>
        <begin position="551"/>
        <end position="576"/>
    </location>
</feature>
<dbReference type="Gene3D" id="2.130.10.30">
    <property type="entry name" value="Regulator of chromosome condensation 1/beta-lactamase-inhibitor protein II"/>
    <property type="match status" value="2"/>
</dbReference>
<evidence type="ECO:0000259" key="4">
    <source>
        <dbReference type="Pfam" id="PF25390"/>
    </source>
</evidence>
<proteinExistence type="predicted"/>
<evidence type="ECO:0000313" key="6">
    <source>
        <dbReference type="Proteomes" id="UP000247498"/>
    </source>
</evidence>
<keyword evidence="1" id="KW-0677">Repeat</keyword>
<keyword evidence="6" id="KW-1185">Reference proteome</keyword>
<keyword evidence="5" id="KW-0675">Receptor</keyword>
<dbReference type="AlphaFoldDB" id="A0A2V0NUU2"/>
<name>A0A2V0NUU2_9CHLO</name>
<dbReference type="Proteomes" id="UP000247498">
    <property type="component" value="Unassembled WGS sequence"/>
</dbReference>
<feature type="region of interest" description="Disordered" evidence="3">
    <location>
        <begin position="591"/>
        <end position="613"/>
    </location>
</feature>
<feature type="repeat" description="RCC1" evidence="2">
    <location>
        <begin position="438"/>
        <end position="495"/>
    </location>
</feature>
<dbReference type="InterPro" id="IPR058923">
    <property type="entry name" value="RCC1-like_dom"/>
</dbReference>
<dbReference type="InterPro" id="IPR051210">
    <property type="entry name" value="Ub_ligase/GEF_domain"/>
</dbReference>
<evidence type="ECO:0000313" key="5">
    <source>
        <dbReference type="EMBL" id="GBF91109.1"/>
    </source>
</evidence>
<feature type="repeat" description="RCC1" evidence="2">
    <location>
        <begin position="319"/>
        <end position="371"/>
    </location>
</feature>
<dbReference type="InterPro" id="IPR009091">
    <property type="entry name" value="RCC1/BLIP-II"/>
</dbReference>
<feature type="compositionally biased region" description="Polar residues" evidence="3">
    <location>
        <begin position="1"/>
        <end position="15"/>
    </location>
</feature>
<dbReference type="CDD" id="cd09917">
    <property type="entry name" value="F-box_SF"/>
    <property type="match status" value="1"/>
</dbReference>
<dbReference type="PROSITE" id="PS00626">
    <property type="entry name" value="RCC1_2"/>
    <property type="match status" value="4"/>
</dbReference>
<protein>
    <submittedName>
        <fullName evidence="5">Ultraviolet-B receptor-like</fullName>
    </submittedName>
</protein>
<feature type="region of interest" description="Disordered" evidence="3">
    <location>
        <begin position="632"/>
        <end position="703"/>
    </location>
</feature>
<accession>A0A2V0NUU2</accession>
<dbReference type="InParanoid" id="A0A2V0NUU2"/>
<feature type="repeat" description="RCC1" evidence="2">
    <location>
        <begin position="263"/>
        <end position="318"/>
    </location>
</feature>
<feature type="compositionally biased region" description="Basic and acidic residues" evidence="3">
    <location>
        <begin position="694"/>
        <end position="703"/>
    </location>
</feature>
<sequence length="703" mass="74518">MASREPIQTRSRASRASTPPPEPGAAATPMRRSQRLQDRTAKSTGGTPPDGEAPESLPAPPPLAKGPLRRAVSGRRSALRPAKRARCSTPELTGLWELLPNELLDMVLERCGPRQLGRLEASCKYFKNVRRLDEMCYERLKAVPRAKGMEPNRSANESWASTLFFINSQSNAAAQATALSLGHTHSAALLVPNDGKDGDHNLYTFGRGFNGELGHEDFDNSSAPKHLCIGYQACMEHPQMEEEITPAVVTCGSSHTACITRRGMLYTFGLGKSGELGLGAGSSAQVSFPERAYLHSKPHLRIVSIACGTNHTLAISEVGTLWACGYNAKGQLGIGNLIDSCELRPLFGALRGFRVVAAAAGVDHSVALSSDGSLFTGAFGQLGQPQLQDLHAVQPHNPLILDHPRKIDALDPFKLQPWKRITAIASGKHHCMAVTVGGDLLAFGRNKCGQLGLESRNCVWVPTVVPLSWTGESSAFFRTSQVACGSDHTMALVMHRGKLVPCVTGANSFGQLGLGDQIKRWRFTPIRALARADISTLQCGDYNSGAIGGDGCVYLWGRNDHGQLGLGDTRSRWVPTVLHGFTAVHPDRTLRKNKRSLPRMRPIAAEEPAGGGAEARISDALRAFFPATSKQIEAGAAPPRGGAEQRGAEGAGPGEEGAAAAPPAAAEAAARGAQGGDAAAKEPSKQEGAAAAKAETRADSPAE</sequence>